<dbReference type="GO" id="GO:0046856">
    <property type="term" value="P:phosphatidylinositol dephosphorylation"/>
    <property type="evidence" value="ECO:0007669"/>
    <property type="project" value="InterPro"/>
</dbReference>
<feature type="region of interest" description="Disordered" evidence="1">
    <location>
        <begin position="303"/>
        <end position="340"/>
    </location>
</feature>
<dbReference type="Gene3D" id="3.60.10.10">
    <property type="entry name" value="Endonuclease/exonuclease/phosphatase"/>
    <property type="match status" value="2"/>
</dbReference>
<dbReference type="OrthoDB" id="62798at2759"/>
<organism evidence="4 5">
    <name type="scientific">Nannochloropsis gaditana</name>
    <dbReference type="NCBI Taxonomy" id="72520"/>
    <lineage>
        <taxon>Eukaryota</taxon>
        <taxon>Sar</taxon>
        <taxon>Stramenopiles</taxon>
        <taxon>Ochrophyta</taxon>
        <taxon>Eustigmatophyceae</taxon>
        <taxon>Eustigmatales</taxon>
        <taxon>Monodopsidaceae</taxon>
        <taxon>Nannochloropsis</taxon>
    </lineage>
</organism>
<comment type="caution">
    <text evidence="4">The sequence shown here is derived from an EMBL/GenBank/DDBJ whole genome shotgun (WGS) entry which is preliminary data.</text>
</comment>
<dbReference type="Pfam" id="PF22669">
    <property type="entry name" value="Exo_endo_phos2"/>
    <property type="match status" value="2"/>
</dbReference>
<dbReference type="InterPro" id="IPR046985">
    <property type="entry name" value="IP5"/>
</dbReference>
<dbReference type="SUPFAM" id="SSF56219">
    <property type="entry name" value="DNase I-like"/>
    <property type="match status" value="1"/>
</dbReference>
<feature type="compositionally biased region" description="Low complexity" evidence="1">
    <location>
        <begin position="807"/>
        <end position="818"/>
    </location>
</feature>
<keyword evidence="2" id="KW-0472">Membrane</keyword>
<protein>
    <submittedName>
        <fullName evidence="4">72 kDa inositol polyphosphate 5-phosphatase</fullName>
    </submittedName>
</protein>
<feature type="compositionally biased region" description="Basic and acidic residues" evidence="1">
    <location>
        <begin position="272"/>
        <end position="281"/>
    </location>
</feature>
<feature type="transmembrane region" description="Helical" evidence="2">
    <location>
        <begin position="426"/>
        <end position="453"/>
    </location>
</feature>
<dbReference type="EMBL" id="AZIL01000126">
    <property type="protein sequence ID" value="EWM29605.1"/>
    <property type="molecule type" value="Genomic_DNA"/>
</dbReference>
<dbReference type="SMART" id="SM00128">
    <property type="entry name" value="IPPc"/>
    <property type="match status" value="1"/>
</dbReference>
<evidence type="ECO:0000313" key="4">
    <source>
        <dbReference type="EMBL" id="EWM29605.1"/>
    </source>
</evidence>
<accession>W7TQZ0</accession>
<evidence type="ECO:0000256" key="2">
    <source>
        <dbReference type="SAM" id="Phobius"/>
    </source>
</evidence>
<feature type="transmembrane region" description="Helical" evidence="2">
    <location>
        <begin position="60"/>
        <end position="81"/>
    </location>
</feature>
<keyword evidence="2" id="KW-0812">Transmembrane</keyword>
<feature type="transmembrane region" description="Helical" evidence="2">
    <location>
        <begin position="383"/>
        <end position="406"/>
    </location>
</feature>
<evidence type="ECO:0000259" key="3">
    <source>
        <dbReference type="SMART" id="SM00128"/>
    </source>
</evidence>
<reference evidence="4 5" key="1">
    <citation type="journal article" date="2014" name="Mol. Plant">
        <title>Chromosome Scale Genome Assembly and Transcriptome Profiling of Nannochloropsis gaditana in Nitrogen Depletion.</title>
        <authorList>
            <person name="Corteggiani Carpinelli E."/>
            <person name="Telatin A."/>
            <person name="Vitulo N."/>
            <person name="Forcato C."/>
            <person name="D'Angelo M."/>
            <person name="Schiavon R."/>
            <person name="Vezzi A."/>
            <person name="Giacometti G.M."/>
            <person name="Morosinotto T."/>
            <person name="Valle G."/>
        </authorList>
    </citation>
    <scope>NUCLEOTIDE SEQUENCE [LARGE SCALE GENOMIC DNA]</scope>
    <source>
        <strain evidence="4 5">B-31</strain>
    </source>
</reference>
<feature type="region of interest" description="Disordered" evidence="1">
    <location>
        <begin position="251"/>
        <end position="288"/>
    </location>
</feature>
<dbReference type="PANTHER" id="PTHR11200:SF275">
    <property type="entry name" value="LD06095P"/>
    <property type="match status" value="1"/>
</dbReference>
<feature type="transmembrane region" description="Helical" evidence="2">
    <location>
        <begin position="114"/>
        <end position="135"/>
    </location>
</feature>
<dbReference type="GO" id="GO:0004439">
    <property type="term" value="F:phosphatidylinositol-4,5-bisphosphate 5-phosphatase activity"/>
    <property type="evidence" value="ECO:0007669"/>
    <property type="project" value="TreeGrafter"/>
</dbReference>
<evidence type="ECO:0000256" key="1">
    <source>
        <dbReference type="SAM" id="MobiDB-lite"/>
    </source>
</evidence>
<feature type="transmembrane region" description="Helical" evidence="2">
    <location>
        <begin position="176"/>
        <end position="199"/>
    </location>
</feature>
<feature type="transmembrane region" description="Helical" evidence="2">
    <location>
        <begin position="21"/>
        <end position="39"/>
    </location>
</feature>
<feature type="region of interest" description="Disordered" evidence="1">
    <location>
        <begin position="882"/>
        <end position="929"/>
    </location>
</feature>
<keyword evidence="2" id="KW-1133">Transmembrane helix</keyword>
<dbReference type="PANTHER" id="PTHR11200">
    <property type="entry name" value="INOSITOL 5-PHOSPHATASE"/>
    <property type="match status" value="1"/>
</dbReference>
<evidence type="ECO:0000313" key="5">
    <source>
        <dbReference type="Proteomes" id="UP000019335"/>
    </source>
</evidence>
<name>W7TQZ0_9STRA</name>
<dbReference type="InterPro" id="IPR000300">
    <property type="entry name" value="IPPc"/>
</dbReference>
<dbReference type="Proteomes" id="UP000019335">
    <property type="component" value="Chromosome 2"/>
</dbReference>
<keyword evidence="5" id="KW-1185">Reference proteome</keyword>
<proteinExistence type="predicted"/>
<feature type="compositionally biased region" description="Polar residues" evidence="1">
    <location>
        <begin position="912"/>
        <end position="922"/>
    </location>
</feature>
<feature type="domain" description="Inositol polyphosphate-related phosphatase" evidence="3">
    <location>
        <begin position="536"/>
        <end position="1108"/>
    </location>
</feature>
<gene>
    <name evidence="4" type="ORF">Naga_100006g49</name>
</gene>
<sequence>MAFDLINRGCVSSSYEYMMKIVYVGISSFSISCSLLILVRMWWRHHRKKFATAIGRLVERLVVIGAFLDVTFHAVDVLFALDCSAPPLLFLLSAYKENIHAAATITFNIIKEGFGLLSLSWHAHLAYCLYSWIVLKRSAGRLQRHRLPFMMLIMAIITGIRLTLYKELRKGLLGLYLSAIIYDVILLPGIIAAMLRWYFLTISVLRAGDREQRQQREQQEREQRGEANLADTGEHVVVDMAGVAVRENGLDRTSVSSSVSSAQGSTRPRLSHRSEGNEDSRAQGMQRRKSSFHFSSWWPSINGPSGCKESQSRSHVVSGDSGNVSQTFRPPRADSLSPPSNFADGQTISRAPMEVEPVPTATLHEMGATRRERVRNSSTIRRLLRISLTVACLWTCIAVVDILIWVRFYLGENTIRMKTPFLIRMVLMRAVGAVDAVILGDLFILCLPCARILSRVVNRLRRSDLSYVPGGRASVGNVAGPSSVMSVSKMRASMVGDGGRGLLKNANMLQKEEEASRTERKLDAINSVRAPNRQMKNVDFFATTWNMGGVDLEALEAGHFREALLPQWLPPSFSLYVLGVQECQCLRQFRADVHSHLGGPEAFVMFGDELGDDQFLHGFIAITLFVRADDVATGAFHLHKGAVNKVAAGVSLGALGHAPNKGMVGLSCRYYDVSLAFVTAHFASDSKGRNRVSKRNQHARTTLQALSLHNDSDDFEVHHQHHHQICLGDFNYRLSPATPTEVVQLVARSAQISQEIVANEASESNANPTSENWRKLSYKHFFERPTGLTFSLGSIPELPPCLGTRYSSNSSQNVSQPSYGTSGLGLPNSTSSKSYLGGKLPHLFLARSGSNAAKDELNRPPEAHGIGAGFSNVLRRRPSMELDMSSPHSRFGRQESSNPVYGIGSITDGEGPQQQISGSPSLRKNVKPSIVNSSSTQSIEDLGVDMAWNWVGCFDELSRSMRGRVVFYNFTEAPITFPPSYRWNRSIHGFDLAGDYTDVEQLMHAYSTFVADHPKLISRLTKSFVSHNERGNGTVSPLSTLPRSLSSSTKRKGVSLRTPSYTDRILTHSMPGKGANLRWRHYDMMDAVPLSDHRPVCAHFTLFVDANCRGFQTFSTPPHSVVPPEGKFSQVDEPLAMQTANKEELALFTVVLSHPHVTLKGGSNILSNLSAATIPHEATILFPLVSEDPLAAERLASSLGEVIPGGTSHGQSSFSSLSHHEWSSFPVRLKTLASPRFSEHLLLKVSNDRGKEIGQTIIPLALGISSKEVPQETHLYPSSYANSSLCSFRVDEIVQGLHGNEDNRRFSLPLTKGGSLRGWITLTLRTKIKPIGQQHRSQP</sequence>
<dbReference type="InterPro" id="IPR036691">
    <property type="entry name" value="Endo/exonu/phosph_ase_sf"/>
</dbReference>
<feature type="transmembrane region" description="Helical" evidence="2">
    <location>
        <begin position="147"/>
        <end position="164"/>
    </location>
</feature>
<feature type="region of interest" description="Disordered" evidence="1">
    <location>
        <begin position="806"/>
        <end position="826"/>
    </location>
</feature>